<name>B6WTZ6_9BACT</name>
<evidence type="ECO:0000313" key="1">
    <source>
        <dbReference type="EMBL" id="EEB33560.1"/>
    </source>
</evidence>
<gene>
    <name evidence="1" type="ORF">DESPIG_01554</name>
</gene>
<accession>B6WTZ6</accession>
<dbReference type="AlphaFoldDB" id="B6WTZ6"/>
<protein>
    <submittedName>
        <fullName evidence="1">Uncharacterized protein</fullName>
    </submittedName>
</protein>
<reference evidence="1 2" key="1">
    <citation type="submission" date="2008-10" db="EMBL/GenBank/DDBJ databases">
        <title>Draft genome sequence of Desulvovibrio piger (ATCC 29098).</title>
        <authorList>
            <person name="Sudarsanam P."/>
            <person name="Ley R."/>
            <person name="Guruge J."/>
            <person name="Turnbaugh P.J."/>
            <person name="Mahowald M."/>
            <person name="Liep D."/>
            <person name="Gordon J."/>
        </authorList>
    </citation>
    <scope>NUCLEOTIDE SEQUENCE [LARGE SCALE GENOMIC DNA]</scope>
    <source>
        <strain evidence="1 2">ATCC 29098</strain>
    </source>
</reference>
<dbReference type="Proteomes" id="UP000003676">
    <property type="component" value="Unassembled WGS sequence"/>
</dbReference>
<sequence length="61" mass="6996">MKTPTPLPCGPTPNFVRPAPSFRPFSCIDRSCRNVYDYILNFVEQFQHITRQICSPIAARP</sequence>
<dbReference type="EMBL" id="ABXU01000038">
    <property type="protein sequence ID" value="EEB33560.1"/>
    <property type="molecule type" value="Genomic_DNA"/>
</dbReference>
<proteinExistence type="predicted"/>
<dbReference type="HOGENOM" id="CLU_2914985_0_0_7"/>
<comment type="caution">
    <text evidence="1">The sequence shown here is derived from an EMBL/GenBank/DDBJ whole genome shotgun (WGS) entry which is preliminary data.</text>
</comment>
<organism evidence="1 2">
    <name type="scientific">Desulfovibrio piger ATCC 29098</name>
    <dbReference type="NCBI Taxonomy" id="411464"/>
    <lineage>
        <taxon>Bacteria</taxon>
        <taxon>Pseudomonadati</taxon>
        <taxon>Thermodesulfobacteriota</taxon>
        <taxon>Desulfovibrionia</taxon>
        <taxon>Desulfovibrionales</taxon>
        <taxon>Desulfovibrionaceae</taxon>
        <taxon>Desulfovibrio</taxon>
    </lineage>
</organism>
<evidence type="ECO:0000313" key="2">
    <source>
        <dbReference type="Proteomes" id="UP000003676"/>
    </source>
</evidence>
<reference evidence="1 2" key="2">
    <citation type="submission" date="2008-10" db="EMBL/GenBank/DDBJ databases">
        <authorList>
            <person name="Fulton L."/>
            <person name="Clifton S."/>
            <person name="Fulton B."/>
            <person name="Xu J."/>
            <person name="Minx P."/>
            <person name="Pepin K.H."/>
            <person name="Johnson M."/>
            <person name="Bhonagiri V."/>
            <person name="Nash W.E."/>
            <person name="Mardis E.R."/>
            <person name="Wilson R.K."/>
        </authorList>
    </citation>
    <scope>NUCLEOTIDE SEQUENCE [LARGE SCALE GENOMIC DNA]</scope>
    <source>
        <strain evidence="1 2">ATCC 29098</strain>
    </source>
</reference>